<protein>
    <submittedName>
        <fullName evidence="6">ATP-dependent Clp protease ATP-binding subunit ClpA</fullName>
    </submittedName>
</protein>
<dbReference type="InterPro" id="IPR041546">
    <property type="entry name" value="ClpA/ClpB_AAA_lid"/>
</dbReference>
<dbReference type="PRINTS" id="PR00300">
    <property type="entry name" value="CLPPROTEASEA"/>
</dbReference>
<dbReference type="PANTHER" id="PTHR11638">
    <property type="entry name" value="ATP-DEPENDENT CLP PROTEASE"/>
    <property type="match status" value="1"/>
</dbReference>
<keyword evidence="7" id="KW-1185">Reference proteome</keyword>
<dbReference type="InterPro" id="IPR003959">
    <property type="entry name" value="ATPase_AAA_core"/>
</dbReference>
<keyword evidence="1" id="KW-0547">Nucleotide-binding</keyword>
<evidence type="ECO:0000313" key="7">
    <source>
        <dbReference type="Proteomes" id="UP000325081"/>
    </source>
</evidence>
<dbReference type="CDD" id="cd19499">
    <property type="entry name" value="RecA-like_ClpB_Hsp104-like"/>
    <property type="match status" value="1"/>
</dbReference>
<organism evidence="6 7">
    <name type="scientific">Striga asiatica</name>
    <name type="common">Asiatic witchweed</name>
    <name type="synonym">Buchnera asiatica</name>
    <dbReference type="NCBI Taxonomy" id="4170"/>
    <lineage>
        <taxon>Eukaryota</taxon>
        <taxon>Viridiplantae</taxon>
        <taxon>Streptophyta</taxon>
        <taxon>Embryophyta</taxon>
        <taxon>Tracheophyta</taxon>
        <taxon>Spermatophyta</taxon>
        <taxon>Magnoliopsida</taxon>
        <taxon>eudicotyledons</taxon>
        <taxon>Gunneridae</taxon>
        <taxon>Pentapetalae</taxon>
        <taxon>asterids</taxon>
        <taxon>lamiids</taxon>
        <taxon>Lamiales</taxon>
        <taxon>Orobanchaceae</taxon>
        <taxon>Buchnereae</taxon>
        <taxon>Striga</taxon>
    </lineage>
</organism>
<dbReference type="AlphaFoldDB" id="A0A5A7PKE8"/>
<dbReference type="Gene3D" id="1.10.8.60">
    <property type="match status" value="2"/>
</dbReference>
<name>A0A5A7PKE8_STRAF</name>
<keyword evidence="3" id="KW-0143">Chaperone</keyword>
<dbReference type="SMART" id="SM01086">
    <property type="entry name" value="ClpB_D2-small"/>
    <property type="match status" value="1"/>
</dbReference>
<dbReference type="Proteomes" id="UP000325081">
    <property type="component" value="Unassembled WGS sequence"/>
</dbReference>
<dbReference type="InterPro" id="IPR027417">
    <property type="entry name" value="P-loop_NTPase"/>
</dbReference>
<dbReference type="PANTHER" id="PTHR11638:SF189">
    <property type="entry name" value="CLP R DOMAIN-CONTAINING PROTEIN"/>
    <property type="match status" value="1"/>
</dbReference>
<evidence type="ECO:0000313" key="6">
    <source>
        <dbReference type="EMBL" id="GER33082.1"/>
    </source>
</evidence>
<dbReference type="Pfam" id="PF10431">
    <property type="entry name" value="ClpB_D2-small"/>
    <property type="match status" value="1"/>
</dbReference>
<dbReference type="GO" id="GO:0008233">
    <property type="term" value="F:peptidase activity"/>
    <property type="evidence" value="ECO:0007669"/>
    <property type="project" value="UniProtKB-KW"/>
</dbReference>
<keyword evidence="6" id="KW-0645">Protease</keyword>
<dbReference type="InterPro" id="IPR019489">
    <property type="entry name" value="Clp_ATPase_C"/>
</dbReference>
<dbReference type="InterPro" id="IPR018368">
    <property type="entry name" value="ClpA/B_CS1"/>
</dbReference>
<keyword evidence="2 6" id="KW-0067">ATP-binding</keyword>
<evidence type="ECO:0000259" key="5">
    <source>
        <dbReference type="SMART" id="SM01086"/>
    </source>
</evidence>
<feature type="domain" description="AAA+ ATPase" evidence="4">
    <location>
        <begin position="90"/>
        <end position="235"/>
    </location>
</feature>
<dbReference type="Pfam" id="PF17871">
    <property type="entry name" value="AAA_lid_9"/>
    <property type="match status" value="1"/>
</dbReference>
<dbReference type="Gene3D" id="3.40.50.300">
    <property type="entry name" value="P-loop containing nucleotide triphosphate hydrolases"/>
    <property type="match status" value="2"/>
</dbReference>
<keyword evidence="6" id="KW-0378">Hydrolase</keyword>
<dbReference type="GO" id="GO:0005737">
    <property type="term" value="C:cytoplasm"/>
    <property type="evidence" value="ECO:0007669"/>
    <property type="project" value="TreeGrafter"/>
</dbReference>
<dbReference type="Pfam" id="PF00004">
    <property type="entry name" value="AAA"/>
    <property type="match status" value="1"/>
</dbReference>
<dbReference type="InterPro" id="IPR001270">
    <property type="entry name" value="ClpA/B"/>
</dbReference>
<dbReference type="EMBL" id="BKCP01004661">
    <property type="protein sequence ID" value="GER33082.1"/>
    <property type="molecule type" value="Genomic_DNA"/>
</dbReference>
<evidence type="ECO:0000259" key="4">
    <source>
        <dbReference type="SMART" id="SM00382"/>
    </source>
</evidence>
<dbReference type="InterPro" id="IPR003593">
    <property type="entry name" value="AAA+_ATPase"/>
</dbReference>
<feature type="domain" description="Clp ATPase C-terminal" evidence="5">
    <location>
        <begin position="532"/>
        <end position="623"/>
    </location>
</feature>
<evidence type="ECO:0000256" key="2">
    <source>
        <dbReference type="ARBA" id="ARBA00022840"/>
    </source>
</evidence>
<dbReference type="FunFam" id="3.40.50.300:FF:000010">
    <property type="entry name" value="Chaperone clpB 1, putative"/>
    <property type="match status" value="1"/>
</dbReference>
<dbReference type="GO" id="GO:0006508">
    <property type="term" value="P:proteolysis"/>
    <property type="evidence" value="ECO:0007669"/>
    <property type="project" value="UniProtKB-KW"/>
</dbReference>
<gene>
    <name evidence="6" type="ORF">STAS_09188</name>
</gene>
<sequence length="624" mass="69306">MRGSSRTGPYGSWPVSMAYEKLSKGAQQHYIKTLRWKDTMEKLEQYPFKVEVLLKFGTDLTSLAKMGKLDPMIGREVELERLTQVLCKRRKNNACLLGDAGVGKTAVVEGLATKIANGSLPPKMARKKVFAIDMARLIAGASNRGEFEERLIQIVDEVVKSEGSIILFIDELHTLVGAGGGGNSLDAANILKPALARGQLKCIGATTLEEYRKYIEKDPALKRRFQPIDVPEPPAVQALEILKGVQAKYAIFHGVGYTDTALTCAVDLSKEYIGERYLPDKAIDLIDEAGARVQLRGQSSSVVTEHEIRQVISMWTGIPLEKISTDESHRLLGLEKVFRKRLIGQDEAVSSVCRALRRSRVGLRDMDQPIASFLFVGPTGVGKTELAKLLAEEYFGSKEAMVRLDMSEYAESHVAARLVGSPPGYVGHDEGGQLTEAVRRRPHTVVLFDEIEKANSRAHDMLLQILDDGRLTDGKGRTVDFRHAVVIFTSNIGGRVTGDHDEVREEVVAQLKKFFKPELLNRLDDIIVFKRLEKKDMREILEIMLLDFYTRVEKKGINVEVTNGLKENLLSQGFNSSYGARPLRRAIARLLEDNLADGILNGSVREGQRVIMDVDSSGDVLVFC</sequence>
<dbReference type="SUPFAM" id="SSF52540">
    <property type="entry name" value="P-loop containing nucleoside triphosphate hydrolases"/>
    <property type="match status" value="2"/>
</dbReference>
<reference evidence="7" key="1">
    <citation type="journal article" date="2019" name="Curr. Biol.">
        <title>Genome Sequence of Striga asiatica Provides Insight into the Evolution of Plant Parasitism.</title>
        <authorList>
            <person name="Yoshida S."/>
            <person name="Kim S."/>
            <person name="Wafula E.K."/>
            <person name="Tanskanen J."/>
            <person name="Kim Y.M."/>
            <person name="Honaas L."/>
            <person name="Yang Z."/>
            <person name="Spallek T."/>
            <person name="Conn C.E."/>
            <person name="Ichihashi Y."/>
            <person name="Cheong K."/>
            <person name="Cui S."/>
            <person name="Der J.P."/>
            <person name="Gundlach H."/>
            <person name="Jiao Y."/>
            <person name="Hori C."/>
            <person name="Ishida J.K."/>
            <person name="Kasahara H."/>
            <person name="Kiba T."/>
            <person name="Kim M.S."/>
            <person name="Koo N."/>
            <person name="Laohavisit A."/>
            <person name="Lee Y.H."/>
            <person name="Lumba S."/>
            <person name="McCourt P."/>
            <person name="Mortimer J.C."/>
            <person name="Mutuku J.M."/>
            <person name="Nomura T."/>
            <person name="Sasaki-Sekimoto Y."/>
            <person name="Seto Y."/>
            <person name="Wang Y."/>
            <person name="Wakatake T."/>
            <person name="Sakakibara H."/>
            <person name="Demura T."/>
            <person name="Yamaguchi S."/>
            <person name="Yoneyama K."/>
            <person name="Manabe R.I."/>
            <person name="Nelson D.C."/>
            <person name="Schulman A.H."/>
            <person name="Timko M.P."/>
            <person name="dePamphilis C.W."/>
            <person name="Choi D."/>
            <person name="Shirasu K."/>
        </authorList>
    </citation>
    <scope>NUCLEOTIDE SEQUENCE [LARGE SCALE GENOMIC DNA]</scope>
    <source>
        <strain evidence="7">cv. UVA1</strain>
    </source>
</reference>
<dbReference type="InterPro" id="IPR050130">
    <property type="entry name" value="ClpA_ClpB"/>
</dbReference>
<accession>A0A5A7PKE8</accession>
<dbReference type="GO" id="GO:0005524">
    <property type="term" value="F:ATP binding"/>
    <property type="evidence" value="ECO:0007669"/>
    <property type="project" value="UniProtKB-KW"/>
</dbReference>
<comment type="caution">
    <text evidence="6">The sequence shown here is derived from an EMBL/GenBank/DDBJ whole genome shotgun (WGS) entry which is preliminary data.</text>
</comment>
<dbReference type="FunFam" id="3.40.50.300:FF:000025">
    <property type="entry name" value="ATP-dependent Clp protease subunit"/>
    <property type="match status" value="1"/>
</dbReference>
<dbReference type="CDD" id="cd00009">
    <property type="entry name" value="AAA"/>
    <property type="match status" value="1"/>
</dbReference>
<dbReference type="PROSITE" id="PS00870">
    <property type="entry name" value="CLPAB_1"/>
    <property type="match status" value="1"/>
</dbReference>
<dbReference type="GO" id="GO:0016887">
    <property type="term" value="F:ATP hydrolysis activity"/>
    <property type="evidence" value="ECO:0007669"/>
    <property type="project" value="InterPro"/>
</dbReference>
<proteinExistence type="predicted"/>
<feature type="domain" description="AAA+ ATPase" evidence="4">
    <location>
        <begin position="369"/>
        <end position="533"/>
    </location>
</feature>
<dbReference type="SMART" id="SM00382">
    <property type="entry name" value="AAA"/>
    <property type="match status" value="2"/>
</dbReference>
<dbReference type="Pfam" id="PF07724">
    <property type="entry name" value="AAA_2"/>
    <property type="match status" value="1"/>
</dbReference>
<evidence type="ECO:0000256" key="1">
    <source>
        <dbReference type="ARBA" id="ARBA00022741"/>
    </source>
</evidence>
<evidence type="ECO:0000256" key="3">
    <source>
        <dbReference type="ARBA" id="ARBA00023186"/>
    </source>
</evidence>
<dbReference type="OrthoDB" id="47330at2759"/>
<dbReference type="GO" id="GO:0034605">
    <property type="term" value="P:cellular response to heat"/>
    <property type="evidence" value="ECO:0007669"/>
    <property type="project" value="TreeGrafter"/>
</dbReference>